<feature type="transmembrane region" description="Helical" evidence="10">
    <location>
        <begin position="168"/>
        <end position="190"/>
    </location>
</feature>
<feature type="transmembrane region" description="Helical" evidence="10">
    <location>
        <begin position="374"/>
        <end position="395"/>
    </location>
</feature>
<accession>A0A1G1X3W6</accession>
<gene>
    <name evidence="12" type="ORF">A3D99_05270</name>
</gene>
<dbReference type="PROSITE" id="PS00874">
    <property type="entry name" value="T2SP_F"/>
    <property type="match status" value="1"/>
</dbReference>
<dbReference type="Gene3D" id="1.20.81.30">
    <property type="entry name" value="Type II secretion system (T2SS), domain F"/>
    <property type="match status" value="2"/>
</dbReference>
<evidence type="ECO:0000256" key="6">
    <source>
        <dbReference type="ARBA" id="ARBA00022692"/>
    </source>
</evidence>
<evidence type="ECO:0000256" key="4">
    <source>
        <dbReference type="ARBA" id="ARBA00022475"/>
    </source>
</evidence>
<dbReference type="InterPro" id="IPR018076">
    <property type="entry name" value="T2SS_GspF_dom"/>
</dbReference>
<evidence type="ECO:0000256" key="9">
    <source>
        <dbReference type="RuleBase" id="RU003923"/>
    </source>
</evidence>
<evidence type="ECO:0000256" key="5">
    <source>
        <dbReference type="ARBA" id="ARBA00022519"/>
    </source>
</evidence>
<feature type="domain" description="Type II secretion system protein GspF" evidence="11">
    <location>
        <begin position="273"/>
        <end position="393"/>
    </location>
</feature>
<dbReference type="InterPro" id="IPR003004">
    <property type="entry name" value="GspF/PilC"/>
</dbReference>
<evidence type="ECO:0000313" key="12">
    <source>
        <dbReference type="EMBL" id="OGY34715.1"/>
    </source>
</evidence>
<evidence type="ECO:0000256" key="8">
    <source>
        <dbReference type="ARBA" id="ARBA00023136"/>
    </source>
</evidence>
<name>A0A1G1X3W6_9BACT</name>
<comment type="subcellular location">
    <subcellularLocation>
        <location evidence="1">Cell inner membrane</location>
        <topology evidence="1">Multi-pass membrane protein</topology>
    </subcellularLocation>
    <subcellularLocation>
        <location evidence="9">Cell membrane</location>
        <topology evidence="9">Multi-pass membrane protein</topology>
    </subcellularLocation>
</comment>
<evidence type="ECO:0000256" key="2">
    <source>
        <dbReference type="ARBA" id="ARBA00005745"/>
    </source>
</evidence>
<sequence>MATFAYRARQADGALTRGTLRAANEERASSLLRTHGLTPISFERVEEQSVLHRSLSFGTVSTKELIVFFREASSMIMAGVPVLETLKALQVQSKKERFTKVIREIIYDIESGESLSIALSKHATTFNPFILGIVRTGEASGKLGDSLTAIANQLEEEYGFQRKVRAALIYPAFVLALVVILVIIMFTFVLPQLVGLFADAGVQLPLATRILIAITNFLTNYWAVLLVCAVALGLLFRSWIKTAEGRYTFSSMMLNIPLLREVIQKVYLARMTSALATLFASDVPVIEALSLARESIGNRVYQRILDDTVQSIKDGASISYVWEQEPHIPAMLTTMVNVGEKSGEVSKAFTQANKFFSRDVADILETITILLEPILIIILGIGVGIIVGSVLLPIYNLVLVIA</sequence>
<keyword evidence="6 9" id="KW-0812">Transmembrane</keyword>
<organism evidence="12 13">
    <name type="scientific">Candidatus Andersenbacteria bacterium RIFCSPHIGHO2_12_FULL_45_11</name>
    <dbReference type="NCBI Taxonomy" id="1797281"/>
    <lineage>
        <taxon>Bacteria</taxon>
        <taxon>Candidatus Anderseniibacteriota</taxon>
    </lineage>
</organism>
<dbReference type="PRINTS" id="PR00812">
    <property type="entry name" value="BCTERIALGSPF"/>
</dbReference>
<dbReference type="AlphaFoldDB" id="A0A1G1X3W6"/>
<dbReference type="InterPro" id="IPR042094">
    <property type="entry name" value="T2SS_GspF_sf"/>
</dbReference>
<dbReference type="EMBL" id="MHHR01000011">
    <property type="protein sequence ID" value="OGY34715.1"/>
    <property type="molecule type" value="Genomic_DNA"/>
</dbReference>
<dbReference type="FunFam" id="1.20.81.30:FF:000001">
    <property type="entry name" value="Type II secretion system protein F"/>
    <property type="match status" value="1"/>
</dbReference>
<comment type="similarity">
    <text evidence="2 9">Belongs to the GSP F family.</text>
</comment>
<evidence type="ECO:0000256" key="7">
    <source>
        <dbReference type="ARBA" id="ARBA00022989"/>
    </source>
</evidence>
<evidence type="ECO:0000259" key="11">
    <source>
        <dbReference type="Pfam" id="PF00482"/>
    </source>
</evidence>
<reference evidence="12 13" key="1">
    <citation type="journal article" date="2016" name="Nat. Commun.">
        <title>Thousands of microbial genomes shed light on interconnected biogeochemical processes in an aquifer system.</title>
        <authorList>
            <person name="Anantharaman K."/>
            <person name="Brown C.T."/>
            <person name="Hug L.A."/>
            <person name="Sharon I."/>
            <person name="Castelle C.J."/>
            <person name="Probst A.J."/>
            <person name="Thomas B.C."/>
            <person name="Singh A."/>
            <person name="Wilkins M.J."/>
            <person name="Karaoz U."/>
            <person name="Brodie E.L."/>
            <person name="Williams K.H."/>
            <person name="Hubbard S.S."/>
            <person name="Banfield J.F."/>
        </authorList>
    </citation>
    <scope>NUCLEOTIDE SEQUENCE [LARGE SCALE GENOMIC DNA]</scope>
</reference>
<dbReference type="Proteomes" id="UP000177528">
    <property type="component" value="Unassembled WGS sequence"/>
</dbReference>
<dbReference type="Pfam" id="PF00482">
    <property type="entry name" value="T2SSF"/>
    <property type="match status" value="2"/>
</dbReference>
<evidence type="ECO:0000256" key="1">
    <source>
        <dbReference type="ARBA" id="ARBA00004429"/>
    </source>
</evidence>
<keyword evidence="5" id="KW-0997">Cell inner membrane</keyword>
<dbReference type="InterPro" id="IPR001992">
    <property type="entry name" value="T2SS_GspF/T4SS_PilC_CS"/>
</dbReference>
<dbReference type="GO" id="GO:0015628">
    <property type="term" value="P:protein secretion by the type II secretion system"/>
    <property type="evidence" value="ECO:0007669"/>
    <property type="project" value="TreeGrafter"/>
</dbReference>
<evidence type="ECO:0000313" key="13">
    <source>
        <dbReference type="Proteomes" id="UP000177528"/>
    </source>
</evidence>
<dbReference type="PANTHER" id="PTHR30012">
    <property type="entry name" value="GENERAL SECRETION PATHWAY PROTEIN"/>
    <property type="match status" value="1"/>
</dbReference>
<proteinExistence type="inferred from homology"/>
<dbReference type="PANTHER" id="PTHR30012:SF0">
    <property type="entry name" value="TYPE II SECRETION SYSTEM PROTEIN F-RELATED"/>
    <property type="match status" value="1"/>
</dbReference>
<feature type="domain" description="Type II secretion system protein GspF" evidence="11">
    <location>
        <begin position="68"/>
        <end position="191"/>
    </location>
</feature>
<evidence type="ECO:0000256" key="10">
    <source>
        <dbReference type="SAM" id="Phobius"/>
    </source>
</evidence>
<comment type="caution">
    <text evidence="12">The sequence shown here is derived from an EMBL/GenBank/DDBJ whole genome shotgun (WGS) entry which is preliminary data.</text>
</comment>
<keyword evidence="3 9" id="KW-0813">Transport</keyword>
<protein>
    <recommendedName>
        <fullName evidence="11">Type II secretion system protein GspF domain-containing protein</fullName>
    </recommendedName>
</protein>
<keyword evidence="7 10" id="KW-1133">Transmembrane helix</keyword>
<dbReference type="GO" id="GO:0005886">
    <property type="term" value="C:plasma membrane"/>
    <property type="evidence" value="ECO:0007669"/>
    <property type="project" value="UniProtKB-SubCell"/>
</dbReference>
<keyword evidence="4" id="KW-1003">Cell membrane</keyword>
<evidence type="ECO:0000256" key="3">
    <source>
        <dbReference type="ARBA" id="ARBA00022448"/>
    </source>
</evidence>
<feature type="transmembrane region" description="Helical" evidence="10">
    <location>
        <begin position="210"/>
        <end position="236"/>
    </location>
</feature>
<keyword evidence="8 10" id="KW-0472">Membrane</keyword>